<organism evidence="1 2">
    <name type="scientific">Entamoeba invadens IP1</name>
    <dbReference type="NCBI Taxonomy" id="370355"/>
    <lineage>
        <taxon>Eukaryota</taxon>
        <taxon>Amoebozoa</taxon>
        <taxon>Evosea</taxon>
        <taxon>Archamoebae</taxon>
        <taxon>Mastigamoebida</taxon>
        <taxon>Entamoebidae</taxon>
        <taxon>Entamoeba</taxon>
    </lineage>
</organism>
<dbReference type="RefSeq" id="XP_004255520.1">
    <property type="nucleotide sequence ID" value="XM_004255472.1"/>
</dbReference>
<reference evidence="1 2" key="1">
    <citation type="submission" date="2012-10" db="EMBL/GenBank/DDBJ databases">
        <authorList>
            <person name="Zafar N."/>
            <person name="Inman J."/>
            <person name="Hall N."/>
            <person name="Lorenzi H."/>
            <person name="Caler E."/>
        </authorList>
    </citation>
    <scope>NUCLEOTIDE SEQUENCE [LARGE SCALE GENOMIC DNA]</scope>
    <source>
        <strain evidence="1 2">IP1</strain>
    </source>
</reference>
<protein>
    <submittedName>
        <fullName evidence="1">Uncharacterized protein</fullName>
    </submittedName>
</protein>
<dbReference type="AlphaFoldDB" id="L7FLK1"/>
<accession>L7FLK1</accession>
<evidence type="ECO:0000313" key="2">
    <source>
        <dbReference type="Proteomes" id="UP000014680"/>
    </source>
</evidence>
<sequence length="137" mass="16280">MPSDVIKTNEDWITKRLLILLGKRNFWCLVCNEKISHNEATRHYDNCHKDMRDKIREIVARAYLLNPRITTKKEEPQIIEEDKSSIKDDAIKFREYTVTKMSIAHISHTKITTILDICDTYFKLARKWGQRLDPIFT</sequence>
<keyword evidence="2" id="KW-1185">Reference proteome</keyword>
<dbReference type="VEuPathDB" id="AmoebaDB:EIN_105120"/>
<gene>
    <name evidence="1" type="ORF">EIN_105120</name>
</gene>
<name>L7FLK1_ENTIV</name>
<evidence type="ECO:0000313" key="1">
    <source>
        <dbReference type="EMBL" id="ELP88749.1"/>
    </source>
</evidence>
<dbReference type="EMBL" id="KB206702">
    <property type="protein sequence ID" value="ELP88749.1"/>
    <property type="molecule type" value="Genomic_DNA"/>
</dbReference>
<dbReference type="KEGG" id="eiv:EIN_105120"/>
<dbReference type="Proteomes" id="UP000014680">
    <property type="component" value="Unassembled WGS sequence"/>
</dbReference>
<dbReference type="GeneID" id="14887725"/>
<proteinExistence type="predicted"/>